<dbReference type="AlphaFoldDB" id="A0A6L9S9Y0"/>
<protein>
    <submittedName>
        <fullName evidence="5">Serine hydrolase</fullName>
    </submittedName>
</protein>
<dbReference type="InterPro" id="IPR012338">
    <property type="entry name" value="Beta-lactam/transpept-like"/>
</dbReference>
<evidence type="ECO:0000259" key="3">
    <source>
        <dbReference type="Pfam" id="PF13354"/>
    </source>
</evidence>
<keyword evidence="2" id="KW-0732">Signal</keyword>
<feature type="chain" id="PRO_5038394056" evidence="2">
    <location>
        <begin position="25"/>
        <end position="479"/>
    </location>
</feature>
<dbReference type="InterPro" id="IPR040846">
    <property type="entry name" value="ORF_12_N"/>
</dbReference>
<proteinExistence type="predicted"/>
<name>A0A6L9S9Y0_9ACTN</name>
<dbReference type="GO" id="GO:0046677">
    <property type="term" value="P:response to antibiotic"/>
    <property type="evidence" value="ECO:0007669"/>
    <property type="project" value="InterPro"/>
</dbReference>
<dbReference type="GO" id="GO:0008800">
    <property type="term" value="F:beta-lactamase activity"/>
    <property type="evidence" value="ECO:0007669"/>
    <property type="project" value="InterPro"/>
</dbReference>
<dbReference type="GO" id="GO:0030655">
    <property type="term" value="P:beta-lactam antibiotic catabolic process"/>
    <property type="evidence" value="ECO:0007669"/>
    <property type="project" value="InterPro"/>
</dbReference>
<accession>A0A6L9S9Y0</accession>
<dbReference type="PANTHER" id="PTHR35333:SF5">
    <property type="entry name" value="CONSERVED LIPOPROTEIN LPQF-RELATED"/>
    <property type="match status" value="1"/>
</dbReference>
<evidence type="ECO:0000313" key="5">
    <source>
        <dbReference type="EMBL" id="NEE01444.1"/>
    </source>
</evidence>
<dbReference type="EMBL" id="JAAGOA010000009">
    <property type="protein sequence ID" value="NEE01444.1"/>
    <property type="molecule type" value="Genomic_DNA"/>
</dbReference>
<sequence length="479" mass="50365">MHRRARRHPVPLLTAAVLVGAIVAGCSSDDDGSSASEAPPASATADATASGTGTPSPTESALPLAEFPDTPAGQQARWVLEQLAAETGPDAQNAAERFSDVFLAEIPADQVSATFDGLRELGPFTPVEYSGDARQAMVELVGSGSSRYRMSLGVDRDDAISGLFVQPAAEAPTVTSWSEFTAALSDTGADVALYAARDDGGTWAPLHQTSPDELRPLGSMFKLYVLGAVQRAVLDGDVNWDDTLTVTDEVRSLPSGELQDAPDGAGVTVAEAAEKMISISDNTATDMLIDLVGRDSVEAAVADMGHHDPAAMQPFLTTGEFFRLGWTDPDLPDRWSDATVDERRSILADLPADISAVDVPAVTAEPRWESGIEWFAAPADVAAAHRSLQELASQDEADTVRDLLAVNSGLAIDAGDWPYVAFKGGSSAGVLAFSWYLENPDGIGHTLVVQLRSDNPNAVADQAYVTTVVQQAFDLLADG</sequence>
<dbReference type="RefSeq" id="WP_163739033.1">
    <property type="nucleotide sequence ID" value="NZ_JAAGOA010000009.1"/>
</dbReference>
<feature type="signal peptide" evidence="2">
    <location>
        <begin position="1"/>
        <end position="24"/>
    </location>
</feature>
<dbReference type="Gene3D" id="3.40.710.10">
    <property type="entry name" value="DD-peptidase/beta-lactamase superfamily"/>
    <property type="match status" value="1"/>
</dbReference>
<feature type="compositionally biased region" description="Low complexity" evidence="1">
    <location>
        <begin position="33"/>
        <end position="56"/>
    </location>
</feature>
<reference evidence="5 6" key="1">
    <citation type="submission" date="2020-02" db="EMBL/GenBank/DDBJ databases">
        <authorList>
            <person name="Li X.-J."/>
            <person name="Han X.-M."/>
        </authorList>
    </citation>
    <scope>NUCLEOTIDE SEQUENCE [LARGE SCALE GENOMIC DNA]</scope>
    <source>
        <strain evidence="5 6">CCTCC AB 2017055</strain>
    </source>
</reference>
<dbReference type="InterPro" id="IPR000871">
    <property type="entry name" value="Beta-lactam_class-A"/>
</dbReference>
<dbReference type="PANTHER" id="PTHR35333">
    <property type="entry name" value="BETA-LACTAMASE"/>
    <property type="match status" value="1"/>
</dbReference>
<evidence type="ECO:0000259" key="4">
    <source>
        <dbReference type="Pfam" id="PF18042"/>
    </source>
</evidence>
<dbReference type="SUPFAM" id="SSF56601">
    <property type="entry name" value="beta-lactamase/transpeptidase-like"/>
    <property type="match status" value="1"/>
</dbReference>
<evidence type="ECO:0000256" key="1">
    <source>
        <dbReference type="SAM" id="MobiDB-lite"/>
    </source>
</evidence>
<dbReference type="Gene3D" id="3.10.450.280">
    <property type="match status" value="1"/>
</dbReference>
<evidence type="ECO:0000313" key="6">
    <source>
        <dbReference type="Proteomes" id="UP000475214"/>
    </source>
</evidence>
<feature type="domain" description="Beta-lactamase class A catalytic" evidence="3">
    <location>
        <begin position="210"/>
        <end position="405"/>
    </location>
</feature>
<feature type="region of interest" description="Disordered" evidence="1">
    <location>
        <begin position="28"/>
        <end position="68"/>
    </location>
</feature>
<keyword evidence="6" id="KW-1185">Reference proteome</keyword>
<gene>
    <name evidence="5" type="ORF">G1H10_14815</name>
</gene>
<comment type="caution">
    <text evidence="5">The sequence shown here is derived from an EMBL/GenBank/DDBJ whole genome shotgun (WGS) entry which is preliminary data.</text>
</comment>
<dbReference type="Proteomes" id="UP000475214">
    <property type="component" value="Unassembled WGS sequence"/>
</dbReference>
<dbReference type="PROSITE" id="PS51257">
    <property type="entry name" value="PROKAR_LIPOPROTEIN"/>
    <property type="match status" value="1"/>
</dbReference>
<feature type="domain" description="ORF 12 gene product N-terminal" evidence="4">
    <location>
        <begin position="68"/>
        <end position="160"/>
    </location>
</feature>
<dbReference type="Pfam" id="PF13354">
    <property type="entry name" value="Beta-lactamase2"/>
    <property type="match status" value="1"/>
</dbReference>
<evidence type="ECO:0000256" key="2">
    <source>
        <dbReference type="SAM" id="SignalP"/>
    </source>
</evidence>
<dbReference type="InterPro" id="IPR045155">
    <property type="entry name" value="Beta-lactam_cat"/>
</dbReference>
<dbReference type="Pfam" id="PF18042">
    <property type="entry name" value="ORF_12_N"/>
    <property type="match status" value="1"/>
</dbReference>
<organism evidence="5 6">
    <name type="scientific">Phytoactinopolyspora halotolerans</name>
    <dbReference type="NCBI Taxonomy" id="1981512"/>
    <lineage>
        <taxon>Bacteria</taxon>
        <taxon>Bacillati</taxon>
        <taxon>Actinomycetota</taxon>
        <taxon>Actinomycetes</taxon>
        <taxon>Jiangellales</taxon>
        <taxon>Jiangellaceae</taxon>
        <taxon>Phytoactinopolyspora</taxon>
    </lineage>
</organism>
<keyword evidence="5" id="KW-0378">Hydrolase</keyword>